<reference evidence="2 3" key="1">
    <citation type="submission" date="2017-08" db="EMBL/GenBank/DDBJ databases">
        <title>Comparative genomics of non-oral Prevotella species.</title>
        <authorList>
            <person name="Accetto T."/>
            <person name="Nograsek B."/>
            <person name="Avgustin G."/>
        </authorList>
    </citation>
    <scope>NUCLEOTIDE SEQUENCE [LARGE SCALE GENOMIC DNA]</scope>
    <source>
        <strain evidence="2 3">TC1-1</strain>
    </source>
</reference>
<dbReference type="InterPro" id="IPR005074">
    <property type="entry name" value="Peptidase_C39"/>
</dbReference>
<protein>
    <recommendedName>
        <fullName evidence="1">Peptidase C39 domain-containing protein</fullName>
    </recommendedName>
</protein>
<proteinExistence type="predicted"/>
<evidence type="ECO:0000259" key="1">
    <source>
        <dbReference type="Pfam" id="PF03412"/>
    </source>
</evidence>
<evidence type="ECO:0000313" key="2">
    <source>
        <dbReference type="EMBL" id="OYP55304.1"/>
    </source>
</evidence>
<accession>A0ABX4EH79</accession>
<dbReference type="RefSeq" id="WP_094448500.1">
    <property type="nucleotide sequence ID" value="NZ_CP091802.1"/>
</dbReference>
<comment type="caution">
    <text evidence="2">The sequence shown here is derived from an EMBL/GenBank/DDBJ whole genome shotgun (WGS) entry which is preliminary data.</text>
</comment>
<keyword evidence="3" id="KW-1185">Reference proteome</keyword>
<dbReference type="Proteomes" id="UP000216189">
    <property type="component" value="Unassembled WGS sequence"/>
</dbReference>
<feature type="domain" description="Peptidase C39" evidence="1">
    <location>
        <begin position="2"/>
        <end position="97"/>
    </location>
</feature>
<dbReference type="Pfam" id="PF03412">
    <property type="entry name" value="Peptidase_C39"/>
    <property type="match status" value="1"/>
</dbReference>
<dbReference type="Gene3D" id="3.90.70.10">
    <property type="entry name" value="Cysteine proteinases"/>
    <property type="match status" value="1"/>
</dbReference>
<name>A0ABX4EH79_SEGBR</name>
<sequence>MKFILQHDSMQCDIACLKMICQNFGKEVSFSFLSNMCSCTNEGTSLLSISETAKKIGLKSICCKLSLSDLSDVQTSCILYWNQNHFVVLYKISKGKLQSCSCNKYHAKNAKTQSFF</sequence>
<dbReference type="EMBL" id="NPJF01000030">
    <property type="protein sequence ID" value="OYP55304.1"/>
    <property type="molecule type" value="Genomic_DNA"/>
</dbReference>
<gene>
    <name evidence="2" type="ORF">CIK91_07250</name>
</gene>
<evidence type="ECO:0000313" key="3">
    <source>
        <dbReference type="Proteomes" id="UP000216189"/>
    </source>
</evidence>
<organism evidence="2 3">
    <name type="scientific">Segatella bryantii</name>
    <name type="common">Prevotella bryantii</name>
    <dbReference type="NCBI Taxonomy" id="77095"/>
    <lineage>
        <taxon>Bacteria</taxon>
        <taxon>Pseudomonadati</taxon>
        <taxon>Bacteroidota</taxon>
        <taxon>Bacteroidia</taxon>
        <taxon>Bacteroidales</taxon>
        <taxon>Prevotellaceae</taxon>
        <taxon>Segatella</taxon>
    </lineage>
</organism>